<accession>A0ABQ7WQE1</accession>
<dbReference type="PANTHER" id="PTHR13393">
    <property type="entry name" value="SAM-DEPENDENT METHYLTRANSFERASE"/>
    <property type="match status" value="1"/>
</dbReference>
<keyword evidence="1" id="KW-0489">Methyltransferase</keyword>
<name>A0ABQ7WQE1_SOLTU</name>
<evidence type="ECO:0000256" key="1">
    <source>
        <dbReference type="ARBA" id="ARBA00022603"/>
    </source>
</evidence>
<dbReference type="Gene3D" id="3.40.50.150">
    <property type="entry name" value="Vaccinia Virus protein VP39"/>
    <property type="match status" value="1"/>
</dbReference>
<organism evidence="3 4">
    <name type="scientific">Solanum tuberosum</name>
    <name type="common">Potato</name>
    <dbReference type="NCBI Taxonomy" id="4113"/>
    <lineage>
        <taxon>Eukaryota</taxon>
        <taxon>Viridiplantae</taxon>
        <taxon>Streptophyta</taxon>
        <taxon>Embryophyta</taxon>
        <taxon>Tracheophyta</taxon>
        <taxon>Spermatophyta</taxon>
        <taxon>Magnoliopsida</taxon>
        <taxon>eudicotyledons</taxon>
        <taxon>Gunneridae</taxon>
        <taxon>Pentapetalae</taxon>
        <taxon>asterids</taxon>
        <taxon>lamiids</taxon>
        <taxon>Solanales</taxon>
        <taxon>Solanaceae</taxon>
        <taxon>Solanoideae</taxon>
        <taxon>Solaneae</taxon>
        <taxon>Solanum</taxon>
    </lineage>
</organism>
<evidence type="ECO:0000256" key="2">
    <source>
        <dbReference type="ARBA" id="ARBA00022679"/>
    </source>
</evidence>
<keyword evidence="2" id="KW-0808">Transferase</keyword>
<proteinExistence type="predicted"/>
<evidence type="ECO:0000313" key="4">
    <source>
        <dbReference type="Proteomes" id="UP000826656"/>
    </source>
</evidence>
<dbReference type="InterPro" id="IPR029063">
    <property type="entry name" value="SAM-dependent_MTases_sf"/>
</dbReference>
<keyword evidence="4" id="KW-1185">Reference proteome</keyword>
<evidence type="ECO:0008006" key="5">
    <source>
        <dbReference type="Google" id="ProtNLM"/>
    </source>
</evidence>
<protein>
    <recommendedName>
        <fullName evidence="5">U6 small nuclear RNA (adenine-(43)-N(6))-methyltransferase</fullName>
    </recommendedName>
</protein>
<dbReference type="InterPro" id="IPR010286">
    <property type="entry name" value="METTL16/RlmF"/>
</dbReference>
<sequence length="391" mass="43100">MENPASSSEELNDEAGKYGQCTDADFDNGKAVVIGPSPPAHLQMHSGIGKGYVGQPILVGVVKDGEKFDFCMCNPPFFETIEEAGLNPKTSCGGTVQEMVCPGGESAFITRIIEDSVQLRQSFRWYTSMVGRKTNLKVLISKLWEVGATIVKTTEFVQGQTCRWGLAWSFLPASKKIVPSHVAEKNNMSFILEGLQRHHSAFNVLQSVESYFCNIGASSKLDSASFKVDVTLSAEQCNSILKTQTQNGTDQDILISANCPSDQLNDMRLCVSVFQQIPGTLLVKGLLLQKEIPVPGVVPCIYKVIIYLLKNSPISPLLLDPHDRLKPPKGTIMSYVFSSSKRPSYVGHRSLNIPRRLHSRPVRSSMIKLISSVNKRKASFKDSSMRSAFNY</sequence>
<evidence type="ECO:0000313" key="3">
    <source>
        <dbReference type="EMBL" id="KAH0782952.1"/>
    </source>
</evidence>
<dbReference type="Pfam" id="PF05971">
    <property type="entry name" value="Methyltransf_10"/>
    <property type="match status" value="1"/>
</dbReference>
<dbReference type="PANTHER" id="PTHR13393:SF0">
    <property type="entry name" value="RNA N6-ADENOSINE-METHYLTRANSFERASE METTL16"/>
    <property type="match status" value="1"/>
</dbReference>
<dbReference type="EMBL" id="JAIVGD010000001">
    <property type="protein sequence ID" value="KAH0782952.1"/>
    <property type="molecule type" value="Genomic_DNA"/>
</dbReference>
<gene>
    <name evidence="3" type="ORF">KY290_002550</name>
</gene>
<dbReference type="Proteomes" id="UP000826656">
    <property type="component" value="Unassembled WGS sequence"/>
</dbReference>
<comment type="caution">
    <text evidence="3">The sequence shown here is derived from an EMBL/GenBank/DDBJ whole genome shotgun (WGS) entry which is preliminary data.</text>
</comment>
<reference evidence="3 4" key="1">
    <citation type="journal article" date="2021" name="bioRxiv">
        <title>Chromosome-scale and haplotype-resolved genome assembly of a tetraploid potato cultivar.</title>
        <authorList>
            <person name="Sun H."/>
            <person name="Jiao W.-B."/>
            <person name="Krause K."/>
            <person name="Campoy J.A."/>
            <person name="Goel M."/>
            <person name="Folz-Donahue K."/>
            <person name="Kukat C."/>
            <person name="Huettel B."/>
            <person name="Schneeberger K."/>
        </authorList>
    </citation>
    <scope>NUCLEOTIDE SEQUENCE [LARGE SCALE GENOMIC DNA]</scope>
    <source>
        <strain evidence="3">SolTubOtavaFocal</strain>
        <tissue evidence="3">Leaves</tissue>
    </source>
</reference>